<dbReference type="SUPFAM" id="SSF50998">
    <property type="entry name" value="Quinoprotein alcohol dehydrogenase-like"/>
    <property type="match status" value="1"/>
</dbReference>
<feature type="region of interest" description="Disordered" evidence="2">
    <location>
        <begin position="140"/>
        <end position="213"/>
    </location>
</feature>
<evidence type="ECO:0000256" key="2">
    <source>
        <dbReference type="SAM" id="MobiDB-lite"/>
    </source>
</evidence>
<feature type="compositionally biased region" description="Polar residues" evidence="2">
    <location>
        <begin position="410"/>
        <end position="420"/>
    </location>
</feature>
<feature type="repeat" description="WD" evidence="1">
    <location>
        <begin position="1262"/>
        <end position="1292"/>
    </location>
</feature>
<dbReference type="GO" id="GO:0005737">
    <property type="term" value="C:cytoplasm"/>
    <property type="evidence" value="ECO:0007669"/>
    <property type="project" value="TreeGrafter"/>
</dbReference>
<dbReference type="InterPro" id="IPR011047">
    <property type="entry name" value="Quinoprotein_ADH-like_sf"/>
</dbReference>
<dbReference type="InterPro" id="IPR049916">
    <property type="entry name" value="WDR72-like"/>
</dbReference>
<dbReference type="PANTHER" id="PTHR44099">
    <property type="entry name" value="RABCONNECTIN-3B, ISOFORM A"/>
    <property type="match status" value="1"/>
</dbReference>
<dbReference type="Gene3D" id="2.130.10.10">
    <property type="entry name" value="YVTN repeat-like/Quinoprotein amine dehydrogenase"/>
    <property type="match status" value="2"/>
</dbReference>
<proteinExistence type="predicted"/>
<sequence length="1363" mass="150164">MNSYTSPFNLPITVPAIPTGENLVELSCAQSRTSALEIWNHAAHAEAGSGPMRIGVLGCQDGSFFLFHQSPPNALAVSTPTIQIRNTRRSTHSSLSFPTSPTFSSSAPFHVTPRSRVVAGVTTEKVEAPKVYVDFDDEPDKLKGLLQGRSPRDRSTTSETDSIPAYSDRAFENVNHKSQEQLKGIRSKTTSPLYSPKSPPTPPSPQDNQCPNPCSSQKMALIAHVISRQGGVGCAVKSIVPIQHGRLFAILQESGDVCVYSSQDGYCLASAHVDELPLQPPRGIKDKEYCHDTYIWSILNTVELGESILLLATASIEANASSMQAFEPEDVTTDERSKAAIFQFTPKGDVEAFPSKLAKACQWTYSGFFEGLAMSVVNEESVALFSISSSGKVTVRRLKTSSEVRPAGSGTHTPTSNGVGTTALPLPNPFKAMKWGHTEKSQTPQTGEGAVNFSVDEEQVLGEFDLEGLQAGTRIRRVGHQHIGLLWTASSVMTFSFHDSSFRILSRQHVTNVIKVDWIDDVSYYVVYHDRVEYFKLQSVGEKNGPGLSPIKHFLQSVLCTESFKVLAVPSPYEVIYVKDAANGCRQLVYAGNSESPTNKNEKQLQLVLWQSAIPNQDMTCQTSLLPLDIDVIIQGYADGFIRQSSLSHLSNVSEDMISCMKASDSHLNGNIIFLDTVQNPRTRERYLLSGACDGSIAFWTINTFQLCARWTVFTIPLSQAVQLSDIKIGPLRECMLCISGDGTIAVIAIDGFQFLFIIPGSSVPLRRICSCDTNVMLIYGDRRVRLWDAQTREFWRSLSLDKAEELLSQGGWAELFLDKQEDINSLLKVLSDYRHGLDSDASLSLDLERFISESITVTKTISTNLGQTKAIFTTLDRLRLVLSFVLTPGLNEEIDMICREKLKISSSSITVGLSSSEKSALYPTKGRHEPWCISGRMSAVRAVAIVGILRALSLFEEYQDSAKTVTMFYVASLANYVGPQYQSPDLTFLASAWFRSSVEMRQSCRTVFDASIARLSDDEAGTMIEQWQHQLPCSPTNMGRDSAVAALALYLCGYLAVEKYSIMSIDSLRVISKSISLFLHDDQPTYKILAVDLCSRGFHVWQHYVDAMEILRALFTLATNTRKDSISVQNVGVQARSAVLHIASSNTPLFMTTLGLDILNPPNLEHRRSVLQIVAFLIRKRPLVLQPNLPRLMEAVVKSLDPNSNGDREAVIDTATEIIGQVVKTFPNVDFHGTTQRLAVGSNEGAIVMYDLKTAIRLYVLEGHKKRIAACSFSPDGRRLVTLSLDESVVLVWKVGSSFASFFNPGAPPRQGHGGSEPYKTLNFNVGDISRYSSSLDSVQFEWVADRSVKVKIGQNTLSFST</sequence>
<dbReference type="Pfam" id="PF00400">
    <property type="entry name" value="WD40"/>
    <property type="match status" value="1"/>
</dbReference>
<name>A0A2A9P0S9_9AGAR</name>
<feature type="region of interest" description="Disordered" evidence="2">
    <location>
        <begin position="400"/>
        <end position="422"/>
    </location>
</feature>
<evidence type="ECO:0000313" key="4">
    <source>
        <dbReference type="Proteomes" id="UP000242287"/>
    </source>
</evidence>
<dbReference type="PROSITE" id="PS50082">
    <property type="entry name" value="WD_REPEATS_2"/>
    <property type="match status" value="1"/>
</dbReference>
<keyword evidence="1" id="KW-0853">WD repeat</keyword>
<feature type="compositionally biased region" description="Basic and acidic residues" evidence="2">
    <location>
        <begin position="169"/>
        <end position="180"/>
    </location>
</feature>
<feature type="compositionally biased region" description="Low complexity" evidence="2">
    <location>
        <begin position="187"/>
        <end position="196"/>
    </location>
</feature>
<dbReference type="STRING" id="703135.A0A2A9P0S9"/>
<gene>
    <name evidence="3" type="ORF">AMATHDRAFT_815</name>
</gene>
<dbReference type="Proteomes" id="UP000242287">
    <property type="component" value="Unassembled WGS sequence"/>
</dbReference>
<organism evidence="3 4">
    <name type="scientific">Amanita thiersii Skay4041</name>
    <dbReference type="NCBI Taxonomy" id="703135"/>
    <lineage>
        <taxon>Eukaryota</taxon>
        <taxon>Fungi</taxon>
        <taxon>Dikarya</taxon>
        <taxon>Basidiomycota</taxon>
        <taxon>Agaricomycotina</taxon>
        <taxon>Agaricomycetes</taxon>
        <taxon>Agaricomycetidae</taxon>
        <taxon>Agaricales</taxon>
        <taxon>Pluteineae</taxon>
        <taxon>Amanitaceae</taxon>
        <taxon>Amanita</taxon>
    </lineage>
</organism>
<keyword evidence="4" id="KW-1185">Reference proteome</keyword>
<dbReference type="OrthoDB" id="338622at2759"/>
<dbReference type="InterPro" id="IPR001680">
    <property type="entry name" value="WD40_rpt"/>
</dbReference>
<evidence type="ECO:0000313" key="3">
    <source>
        <dbReference type="EMBL" id="PFH54032.1"/>
    </source>
</evidence>
<dbReference type="SMART" id="SM00320">
    <property type="entry name" value="WD40"/>
    <property type="match status" value="4"/>
</dbReference>
<protein>
    <submittedName>
        <fullName evidence="3">Uncharacterized protein</fullName>
    </submittedName>
</protein>
<dbReference type="PANTHER" id="PTHR44099:SF4">
    <property type="entry name" value="RABCONNECTIN-3B, ISOFORM A"/>
    <property type="match status" value="1"/>
</dbReference>
<dbReference type="InterPro" id="IPR015943">
    <property type="entry name" value="WD40/YVTN_repeat-like_dom_sf"/>
</dbReference>
<dbReference type="EMBL" id="KZ301971">
    <property type="protein sequence ID" value="PFH54032.1"/>
    <property type="molecule type" value="Genomic_DNA"/>
</dbReference>
<dbReference type="InterPro" id="IPR016024">
    <property type="entry name" value="ARM-type_fold"/>
</dbReference>
<dbReference type="SUPFAM" id="SSF48371">
    <property type="entry name" value="ARM repeat"/>
    <property type="match status" value="1"/>
</dbReference>
<reference evidence="3 4" key="1">
    <citation type="submission" date="2014-02" db="EMBL/GenBank/DDBJ databases">
        <title>Transposable element dynamics among asymbiotic and ectomycorrhizal Amanita fungi.</title>
        <authorList>
            <consortium name="DOE Joint Genome Institute"/>
            <person name="Hess J."/>
            <person name="Skrede I."/>
            <person name="Wolfe B."/>
            <person name="LaButti K."/>
            <person name="Ohm R.A."/>
            <person name="Grigoriev I.V."/>
            <person name="Pringle A."/>
        </authorList>
    </citation>
    <scope>NUCLEOTIDE SEQUENCE [LARGE SCALE GENOMIC DNA]</scope>
    <source>
        <strain evidence="3 4">SKay4041</strain>
    </source>
</reference>
<accession>A0A2A9P0S9</accession>
<evidence type="ECO:0000256" key="1">
    <source>
        <dbReference type="PROSITE-ProRule" id="PRU00221"/>
    </source>
</evidence>